<dbReference type="GO" id="GO:0016757">
    <property type="term" value="F:glycosyltransferase activity"/>
    <property type="evidence" value="ECO:0007669"/>
    <property type="project" value="InterPro"/>
</dbReference>
<dbReference type="InterPro" id="IPR028098">
    <property type="entry name" value="Glyco_trans_4-like_N"/>
</dbReference>
<dbReference type="Pfam" id="PF00534">
    <property type="entry name" value="Glycos_transf_1"/>
    <property type="match status" value="1"/>
</dbReference>
<reference evidence="4" key="1">
    <citation type="submission" date="2019-07" db="EMBL/GenBank/DDBJ databases">
        <title>Toxilogical consequences of a new and cryptic species of cyanobacteria (Komarekiella delphini-convector) recovered from the epidermis of a bottlenose dolphin and 1500 ft. in the air.</title>
        <authorList>
            <person name="Brown A.O."/>
            <person name="Dvorak P."/>
            <person name="Villanueva C.D."/>
            <person name="Foss A.J."/>
            <person name="Garvey A.D."/>
            <person name="Gibson Q.A."/>
            <person name="Johansen J.R."/>
            <person name="Casamatta D.A."/>
        </authorList>
    </citation>
    <scope>NUCLEOTIDE SEQUENCE</scope>
    <source>
        <strain evidence="4">SJRDD-AB1</strain>
    </source>
</reference>
<evidence type="ECO:0000259" key="3">
    <source>
        <dbReference type="Pfam" id="PF13439"/>
    </source>
</evidence>
<sequence length="380" mass="43227">MKVLLIGNYQPDAIQSMDLFSVMLENHLTQLGHQVRVIRPTPYLGSLHLFPNVFKKWFGYIDKLIIFPLNWRSVISWADVVHICDHGNAIYARYLQNIPHVVTCHDLLAIRSGLREFPEYKTGWTGKILQQTIVKGLNQAQKVACVSEQTRSDLTRLSTLDEKAVTLVPVGLNYPYTPMAALEAKQRLKALGISQDCRFILHVGANHWYKNRLGVLAIFYQLMLKLNQSEWYLVMAGKPMTDEMHKFIQSHNLGQKVIELVEIEHENLRALYSSATALLFPSLHEGFGWPIIEAQACGCPVFTSNRPPMNDVGGEAAVYIDPNNHEDTVEKIVSSLSKLEMLKSKGFINSQRFTAQNMVSQYIELYQLAIEEKSKIKITN</sequence>
<dbReference type="CDD" id="cd03809">
    <property type="entry name" value="GT4_MtfB-like"/>
    <property type="match status" value="1"/>
</dbReference>
<feature type="domain" description="Glycosyltransferase subfamily 4-like N-terminal" evidence="3">
    <location>
        <begin position="24"/>
        <end position="172"/>
    </location>
</feature>
<proteinExistence type="predicted"/>
<evidence type="ECO:0000259" key="2">
    <source>
        <dbReference type="Pfam" id="PF00534"/>
    </source>
</evidence>
<protein>
    <submittedName>
        <fullName evidence="4">Glycosyltransferase family 4 protein</fullName>
    </submittedName>
</protein>
<dbReference type="PANTHER" id="PTHR46401">
    <property type="entry name" value="GLYCOSYLTRANSFERASE WBBK-RELATED"/>
    <property type="match status" value="1"/>
</dbReference>
<dbReference type="EMBL" id="VJXY01000021">
    <property type="protein sequence ID" value="MBD6617935.1"/>
    <property type="molecule type" value="Genomic_DNA"/>
</dbReference>
<dbReference type="AlphaFoldDB" id="A0AA40SZP8"/>
<evidence type="ECO:0000313" key="5">
    <source>
        <dbReference type="Proteomes" id="UP001165986"/>
    </source>
</evidence>
<keyword evidence="1" id="KW-0808">Transferase</keyword>
<accession>A0AA40SZP8</accession>
<feature type="domain" description="Glycosyl transferase family 1" evidence="2">
    <location>
        <begin position="189"/>
        <end position="338"/>
    </location>
</feature>
<comment type="caution">
    <text evidence="4">The sequence shown here is derived from an EMBL/GenBank/DDBJ whole genome shotgun (WGS) entry which is preliminary data.</text>
</comment>
<name>A0AA40SZP8_9NOST</name>
<dbReference type="Gene3D" id="3.40.50.2000">
    <property type="entry name" value="Glycogen Phosphorylase B"/>
    <property type="match status" value="2"/>
</dbReference>
<evidence type="ECO:0000256" key="1">
    <source>
        <dbReference type="ARBA" id="ARBA00022679"/>
    </source>
</evidence>
<organism evidence="4 5">
    <name type="scientific">Komarekiella delphini-convector SJRDD-AB1</name>
    <dbReference type="NCBI Taxonomy" id="2593771"/>
    <lineage>
        <taxon>Bacteria</taxon>
        <taxon>Bacillati</taxon>
        <taxon>Cyanobacteriota</taxon>
        <taxon>Cyanophyceae</taxon>
        <taxon>Nostocales</taxon>
        <taxon>Nostocaceae</taxon>
        <taxon>Komarekiella</taxon>
        <taxon>Komarekiella delphini-convector</taxon>
    </lineage>
</organism>
<dbReference type="InterPro" id="IPR001296">
    <property type="entry name" value="Glyco_trans_1"/>
</dbReference>
<evidence type="ECO:0000313" key="4">
    <source>
        <dbReference type="EMBL" id="MBD6617935.1"/>
    </source>
</evidence>
<dbReference type="SUPFAM" id="SSF53756">
    <property type="entry name" value="UDP-Glycosyltransferase/glycogen phosphorylase"/>
    <property type="match status" value="1"/>
</dbReference>
<dbReference type="PANTHER" id="PTHR46401:SF2">
    <property type="entry name" value="GLYCOSYLTRANSFERASE WBBK-RELATED"/>
    <property type="match status" value="1"/>
</dbReference>
<gene>
    <name evidence="4" type="ORF">FNW02_19425</name>
</gene>
<dbReference type="Pfam" id="PF13439">
    <property type="entry name" value="Glyco_transf_4"/>
    <property type="match status" value="1"/>
</dbReference>
<keyword evidence="5" id="KW-1185">Reference proteome</keyword>
<dbReference type="RefSeq" id="WP_191759149.1">
    <property type="nucleotide sequence ID" value="NZ_VJXY01000021.1"/>
</dbReference>
<dbReference type="Proteomes" id="UP001165986">
    <property type="component" value="Unassembled WGS sequence"/>
</dbReference>